<proteinExistence type="predicted"/>
<dbReference type="Gene3D" id="3.40.50.1970">
    <property type="match status" value="1"/>
</dbReference>
<evidence type="ECO:0000313" key="4">
    <source>
        <dbReference type="EMBL" id="TQQ85174.1"/>
    </source>
</evidence>
<dbReference type="GO" id="GO:0046872">
    <property type="term" value="F:metal ion binding"/>
    <property type="evidence" value="ECO:0007669"/>
    <property type="project" value="InterPro"/>
</dbReference>
<dbReference type="Pfam" id="PF00465">
    <property type="entry name" value="Fe-ADH"/>
    <property type="match status" value="1"/>
</dbReference>
<dbReference type="SUPFAM" id="SSF56796">
    <property type="entry name" value="Dehydroquinate synthase-like"/>
    <property type="match status" value="1"/>
</dbReference>
<organism evidence="4 5">
    <name type="scientific">Peptacetobacter hominis</name>
    <dbReference type="NCBI Taxonomy" id="2743610"/>
    <lineage>
        <taxon>Bacteria</taxon>
        <taxon>Bacillati</taxon>
        <taxon>Bacillota</taxon>
        <taxon>Clostridia</taxon>
        <taxon>Peptostreptococcales</taxon>
        <taxon>Peptostreptococcaceae</taxon>
        <taxon>Peptacetobacter</taxon>
    </lineage>
</organism>
<keyword evidence="5" id="KW-1185">Reference proteome</keyword>
<dbReference type="PANTHER" id="PTHR11496">
    <property type="entry name" value="ALCOHOL DEHYDROGENASE"/>
    <property type="match status" value="1"/>
</dbReference>
<evidence type="ECO:0000313" key="5">
    <source>
        <dbReference type="Proteomes" id="UP000317863"/>
    </source>
</evidence>
<evidence type="ECO:0000259" key="3">
    <source>
        <dbReference type="Pfam" id="PF25137"/>
    </source>
</evidence>
<dbReference type="CDD" id="cd08185">
    <property type="entry name" value="Fe-ADH-like"/>
    <property type="match status" value="1"/>
</dbReference>
<protein>
    <submittedName>
        <fullName evidence="4">Iron-containing alcohol dehydrogenase</fullName>
    </submittedName>
</protein>
<dbReference type="EMBL" id="SGJB01000004">
    <property type="protein sequence ID" value="TQQ85174.1"/>
    <property type="molecule type" value="Genomic_DNA"/>
</dbReference>
<dbReference type="Proteomes" id="UP000317863">
    <property type="component" value="Unassembled WGS sequence"/>
</dbReference>
<dbReference type="InterPro" id="IPR056798">
    <property type="entry name" value="ADH_Fe_C"/>
</dbReference>
<accession>A0A544QWX1</accession>
<evidence type="ECO:0000256" key="1">
    <source>
        <dbReference type="ARBA" id="ARBA00023002"/>
    </source>
</evidence>
<dbReference type="Pfam" id="PF25137">
    <property type="entry name" value="ADH_Fe_C"/>
    <property type="match status" value="1"/>
</dbReference>
<dbReference type="PANTHER" id="PTHR11496:SF104">
    <property type="entry name" value="3-DEOXY-ALPHA-D-MANNO-OCTULOSONATE 8-OXIDASE"/>
    <property type="match status" value="1"/>
</dbReference>
<dbReference type="GO" id="GO:0004022">
    <property type="term" value="F:alcohol dehydrogenase (NAD+) activity"/>
    <property type="evidence" value="ECO:0007669"/>
    <property type="project" value="TreeGrafter"/>
</dbReference>
<dbReference type="InterPro" id="IPR001670">
    <property type="entry name" value="ADH_Fe/GldA"/>
</dbReference>
<reference evidence="4 5" key="1">
    <citation type="submission" date="2019-02" db="EMBL/GenBank/DDBJ databases">
        <title>Peptostreptococcaceae bacterium ZHW00191 nov., a new bacterium isolated from the human gut.</title>
        <authorList>
            <person name="Zhou H.-W."/>
            <person name="Chen X.-J."/>
        </authorList>
    </citation>
    <scope>NUCLEOTIDE SEQUENCE [LARGE SCALE GENOMIC DNA]</scope>
    <source>
        <strain evidence="4 5">ZHW00191</strain>
    </source>
</reference>
<dbReference type="FunFam" id="3.40.50.1970:FF:000003">
    <property type="entry name" value="Alcohol dehydrogenase, iron-containing"/>
    <property type="match status" value="1"/>
</dbReference>
<dbReference type="OrthoDB" id="9804734at2"/>
<dbReference type="InterPro" id="IPR039697">
    <property type="entry name" value="Alcohol_dehydrogenase_Fe"/>
</dbReference>
<sequence length="377" mass="40214">MEFNYNLPVNILFGCDKINELGRETAKYGKKALIVTGKRSSKESGLLEKSVELLANEGIDGVIFNEVTRNPLVSTVHQGAEIAKKENCDVVVALGGGSIMDAAKAIALIAENGGDAVEYMYGRKSSDKALPLVLVPTTCGTGSEGNCYAVLTDGETGDKKSIRSAAIYGKVSIVDPKLMMTMPKRVRAAVIFDALAHSMEAYVTKKRTPMSDAYAAYAMKLIADNGVPAVEDETGDTVVWEKITLASTLAGMAIGASGCALPHAMEHPASGIKNIVHGEGLAALTPAIVEASWEGDPERYATISVLLGGNSALDCADRVRAFIKRIGLDRGLSELGIEESDIPWMAENAFKVSLGNIENHPVVFDKKALEEIYRKSM</sequence>
<keyword evidence="1" id="KW-0560">Oxidoreductase</keyword>
<dbReference type="Gene3D" id="1.20.1090.10">
    <property type="entry name" value="Dehydroquinate synthase-like - alpha domain"/>
    <property type="match status" value="1"/>
</dbReference>
<feature type="domain" description="Fe-containing alcohol dehydrogenase-like C-terminal" evidence="3">
    <location>
        <begin position="191"/>
        <end position="377"/>
    </location>
</feature>
<evidence type="ECO:0000259" key="2">
    <source>
        <dbReference type="Pfam" id="PF00465"/>
    </source>
</evidence>
<gene>
    <name evidence="4" type="ORF">EXD82_02935</name>
</gene>
<dbReference type="AlphaFoldDB" id="A0A544QWX1"/>
<name>A0A544QWX1_9FIRM</name>
<feature type="domain" description="Alcohol dehydrogenase iron-type/glycerol dehydrogenase GldA" evidence="2">
    <location>
        <begin position="8"/>
        <end position="176"/>
    </location>
</feature>
<comment type="caution">
    <text evidence="4">The sequence shown here is derived from an EMBL/GenBank/DDBJ whole genome shotgun (WGS) entry which is preliminary data.</text>
</comment>